<name>A0ABM8VNA4_9BACL</name>
<evidence type="ECO:0000313" key="2">
    <source>
        <dbReference type="EMBL" id="CAG7651082.1"/>
    </source>
</evidence>
<dbReference type="RefSeq" id="WP_230415319.1">
    <property type="nucleotide sequence ID" value="NZ_CAJVCE010000015.1"/>
</dbReference>
<dbReference type="Pfam" id="PF14498">
    <property type="entry name" value="Glyco_hyd_65N_2"/>
    <property type="match status" value="1"/>
</dbReference>
<evidence type="ECO:0000313" key="3">
    <source>
        <dbReference type="Proteomes" id="UP000730618"/>
    </source>
</evidence>
<reference evidence="2 3" key="1">
    <citation type="submission" date="2021-06" db="EMBL/GenBank/DDBJ databases">
        <authorList>
            <person name="Criscuolo A."/>
        </authorList>
    </citation>
    <scope>NUCLEOTIDE SEQUENCE [LARGE SCALE GENOMIC DNA]</scope>
    <source>
        <strain evidence="3">CIP 111802</strain>
    </source>
</reference>
<evidence type="ECO:0000259" key="1">
    <source>
        <dbReference type="Pfam" id="PF14498"/>
    </source>
</evidence>
<keyword evidence="3" id="KW-1185">Reference proteome</keyword>
<sequence>MQPTNQLLQEMKLYYHKPAKRWLHALPLGNGRIGAMVHGQVNREVIQLNEDTIWTRGPKNRNKPDSLS</sequence>
<protein>
    <recommendedName>
        <fullName evidence="1">Glycosyl hydrolase family 95 N-terminal domain-containing protein</fullName>
    </recommendedName>
</protein>
<proteinExistence type="predicted"/>
<dbReference type="Proteomes" id="UP000730618">
    <property type="component" value="Unassembled WGS sequence"/>
</dbReference>
<accession>A0ABM8VNA4</accession>
<organism evidence="2 3">
    <name type="scientific">Paenibacillus allorhizosphaerae</name>
    <dbReference type="NCBI Taxonomy" id="2849866"/>
    <lineage>
        <taxon>Bacteria</taxon>
        <taxon>Bacillati</taxon>
        <taxon>Bacillota</taxon>
        <taxon>Bacilli</taxon>
        <taxon>Bacillales</taxon>
        <taxon>Paenibacillaceae</taxon>
        <taxon>Paenibacillus</taxon>
    </lineage>
</organism>
<comment type="caution">
    <text evidence="2">The sequence shown here is derived from an EMBL/GenBank/DDBJ whole genome shotgun (WGS) entry which is preliminary data.</text>
</comment>
<feature type="domain" description="Glycosyl hydrolase family 95 N-terminal" evidence="1">
    <location>
        <begin position="13"/>
        <end position="65"/>
    </location>
</feature>
<dbReference type="EMBL" id="CAJVCE010000015">
    <property type="protein sequence ID" value="CAG7651082.1"/>
    <property type="molecule type" value="Genomic_DNA"/>
</dbReference>
<dbReference type="InterPro" id="IPR027414">
    <property type="entry name" value="GH95_N_dom"/>
</dbReference>
<dbReference type="PANTHER" id="PTHR31084">
    <property type="entry name" value="ALPHA-L-FUCOSIDASE 2"/>
    <property type="match status" value="1"/>
</dbReference>
<dbReference type="PANTHER" id="PTHR31084:SF0">
    <property type="entry name" value="ALPHA-L-FUCOSIDASE 2"/>
    <property type="match status" value="1"/>
</dbReference>
<gene>
    <name evidence="2" type="ORF">PAECIP111802_04882</name>
</gene>